<gene>
    <name evidence="2" type="ORF">KE626_26635</name>
</gene>
<evidence type="ECO:0000313" key="2">
    <source>
        <dbReference type="EMBL" id="MBS0030931.1"/>
    </source>
</evidence>
<protein>
    <recommendedName>
        <fullName evidence="4">Cytochrome C and Quinol oxidase polypeptide I</fullName>
    </recommendedName>
</protein>
<dbReference type="Gene3D" id="1.20.210.10">
    <property type="entry name" value="Cytochrome c oxidase-like, subunit I domain"/>
    <property type="match status" value="1"/>
</dbReference>
<keyword evidence="1" id="KW-0812">Transmembrane</keyword>
<dbReference type="RefSeq" id="WP_211976070.1">
    <property type="nucleotide sequence ID" value="NZ_CBFHAM010000025.1"/>
</dbReference>
<feature type="transmembrane region" description="Helical" evidence="1">
    <location>
        <begin position="79"/>
        <end position="101"/>
    </location>
</feature>
<keyword evidence="1" id="KW-1133">Transmembrane helix</keyword>
<reference evidence="2 3" key="1">
    <citation type="submission" date="2021-04" db="EMBL/GenBank/DDBJ databases">
        <title>Chitinophaga sp. nov., isolated from the rhizosphere soil.</title>
        <authorList>
            <person name="He S."/>
        </authorList>
    </citation>
    <scope>NUCLEOTIDE SEQUENCE [LARGE SCALE GENOMIC DNA]</scope>
    <source>
        <strain evidence="2 3">2R12</strain>
    </source>
</reference>
<proteinExistence type="predicted"/>
<accession>A0ABS5J6T8</accession>
<keyword evidence="1" id="KW-0472">Membrane</keyword>
<feature type="transmembrane region" description="Helical" evidence="1">
    <location>
        <begin position="45"/>
        <end position="67"/>
    </location>
</feature>
<organism evidence="2 3">
    <name type="scientific">Chitinophaga hostae</name>
    <dbReference type="NCBI Taxonomy" id="2831022"/>
    <lineage>
        <taxon>Bacteria</taxon>
        <taxon>Pseudomonadati</taxon>
        <taxon>Bacteroidota</taxon>
        <taxon>Chitinophagia</taxon>
        <taxon>Chitinophagales</taxon>
        <taxon>Chitinophagaceae</taxon>
        <taxon>Chitinophaga</taxon>
    </lineage>
</organism>
<keyword evidence="3" id="KW-1185">Reference proteome</keyword>
<dbReference type="Proteomes" id="UP000676386">
    <property type="component" value="Unassembled WGS sequence"/>
</dbReference>
<dbReference type="InterPro" id="IPR036927">
    <property type="entry name" value="Cyt_c_oxase-like_su1_sf"/>
</dbReference>
<feature type="transmembrane region" description="Helical" evidence="1">
    <location>
        <begin position="12"/>
        <end position="30"/>
    </location>
</feature>
<feature type="transmembrane region" description="Helical" evidence="1">
    <location>
        <begin position="121"/>
        <end position="146"/>
    </location>
</feature>
<evidence type="ECO:0000313" key="3">
    <source>
        <dbReference type="Proteomes" id="UP000676386"/>
    </source>
</evidence>
<sequence length="155" mass="17853">MFKRTLGTIRQQPYLLFLLAAILLIIISFFERSNTIDIHLHDTMFVVSVTFIIWVSVGCLGILLLAYSWLGKFLRKKTLVWVHVGLTLLMLAAIVITGQWHDSLFPSANQNTPAALNWYMNLMYVYALLVFLFLAAQLVFIAHLLYSLLLHLRKK</sequence>
<name>A0ABS5J6T8_9BACT</name>
<evidence type="ECO:0000256" key="1">
    <source>
        <dbReference type="SAM" id="Phobius"/>
    </source>
</evidence>
<dbReference type="EMBL" id="JAGTXB010000018">
    <property type="protein sequence ID" value="MBS0030931.1"/>
    <property type="molecule type" value="Genomic_DNA"/>
</dbReference>
<comment type="caution">
    <text evidence="2">The sequence shown here is derived from an EMBL/GenBank/DDBJ whole genome shotgun (WGS) entry which is preliminary data.</text>
</comment>
<evidence type="ECO:0008006" key="4">
    <source>
        <dbReference type="Google" id="ProtNLM"/>
    </source>
</evidence>